<sequence length="154" mass="16850">MTKPLTILSVVLFVIAATVFGLSFSNYQAQRSYFGGVYQGENYWLLPANAHVAGVYQTSTYSGFLQDFTVDDTGELDTIILNNDNQGSFAVEVPTYKQEGTNIYLTSGGDLEEGLIVDSFLNLLTPGNHFSLFITHQVGGDLKFLTGAFVIENL</sequence>
<name>A0A955I948_9BACT</name>
<dbReference type="Proteomes" id="UP000760819">
    <property type="component" value="Unassembled WGS sequence"/>
</dbReference>
<dbReference type="EMBL" id="JAGQLI010000047">
    <property type="protein sequence ID" value="MCA9378968.1"/>
    <property type="molecule type" value="Genomic_DNA"/>
</dbReference>
<proteinExistence type="predicted"/>
<evidence type="ECO:0000313" key="1">
    <source>
        <dbReference type="EMBL" id="MCA9378968.1"/>
    </source>
</evidence>
<gene>
    <name evidence="1" type="ORF">KC640_00930</name>
</gene>
<comment type="caution">
    <text evidence="1">The sequence shown here is derived from an EMBL/GenBank/DDBJ whole genome shotgun (WGS) entry which is preliminary data.</text>
</comment>
<dbReference type="AlphaFoldDB" id="A0A955I948"/>
<evidence type="ECO:0000313" key="2">
    <source>
        <dbReference type="Proteomes" id="UP000760819"/>
    </source>
</evidence>
<accession>A0A955I948</accession>
<protein>
    <submittedName>
        <fullName evidence="1">Uncharacterized protein</fullName>
    </submittedName>
</protein>
<reference evidence="1" key="1">
    <citation type="submission" date="2020-04" db="EMBL/GenBank/DDBJ databases">
        <authorList>
            <person name="Zhang T."/>
        </authorList>
    </citation>
    <scope>NUCLEOTIDE SEQUENCE</scope>
    <source>
        <strain evidence="1">HKST-UBA12</strain>
    </source>
</reference>
<reference evidence="1" key="2">
    <citation type="journal article" date="2021" name="Microbiome">
        <title>Successional dynamics and alternative stable states in a saline activated sludge microbial community over 9 years.</title>
        <authorList>
            <person name="Wang Y."/>
            <person name="Ye J."/>
            <person name="Ju F."/>
            <person name="Liu L."/>
            <person name="Boyd J.A."/>
            <person name="Deng Y."/>
            <person name="Parks D.H."/>
            <person name="Jiang X."/>
            <person name="Yin X."/>
            <person name="Woodcroft B.J."/>
            <person name="Tyson G.W."/>
            <person name="Hugenholtz P."/>
            <person name="Polz M.F."/>
            <person name="Zhang T."/>
        </authorList>
    </citation>
    <scope>NUCLEOTIDE SEQUENCE</scope>
    <source>
        <strain evidence="1">HKST-UBA12</strain>
    </source>
</reference>
<organism evidence="1 2">
    <name type="scientific">Candidatus Dojkabacteria bacterium</name>
    <dbReference type="NCBI Taxonomy" id="2099670"/>
    <lineage>
        <taxon>Bacteria</taxon>
        <taxon>Candidatus Dojkabacteria</taxon>
    </lineage>
</organism>